<proteinExistence type="predicted"/>
<evidence type="ECO:0000313" key="2">
    <source>
        <dbReference type="Proteomes" id="UP000276133"/>
    </source>
</evidence>
<dbReference type="Proteomes" id="UP000276133">
    <property type="component" value="Unassembled WGS sequence"/>
</dbReference>
<name>A0A3M7R6W8_BRAPC</name>
<protein>
    <submittedName>
        <fullName evidence="1">Uncharacterized protein</fullName>
    </submittedName>
</protein>
<gene>
    <name evidence="1" type="ORF">BpHYR1_021383</name>
</gene>
<accession>A0A3M7R6W8</accession>
<dbReference type="EMBL" id="REGN01004078">
    <property type="protein sequence ID" value="RNA19280.1"/>
    <property type="molecule type" value="Genomic_DNA"/>
</dbReference>
<organism evidence="1 2">
    <name type="scientific">Brachionus plicatilis</name>
    <name type="common">Marine rotifer</name>
    <name type="synonym">Brachionus muelleri</name>
    <dbReference type="NCBI Taxonomy" id="10195"/>
    <lineage>
        <taxon>Eukaryota</taxon>
        <taxon>Metazoa</taxon>
        <taxon>Spiralia</taxon>
        <taxon>Gnathifera</taxon>
        <taxon>Rotifera</taxon>
        <taxon>Eurotatoria</taxon>
        <taxon>Monogononta</taxon>
        <taxon>Pseudotrocha</taxon>
        <taxon>Ploima</taxon>
        <taxon>Brachionidae</taxon>
        <taxon>Brachionus</taxon>
    </lineage>
</organism>
<comment type="caution">
    <text evidence="1">The sequence shown here is derived from an EMBL/GenBank/DDBJ whole genome shotgun (WGS) entry which is preliminary data.</text>
</comment>
<keyword evidence="2" id="KW-1185">Reference proteome</keyword>
<reference evidence="1 2" key="1">
    <citation type="journal article" date="2018" name="Sci. Rep.">
        <title>Genomic signatures of local adaptation to the degree of environmental predictability in rotifers.</title>
        <authorList>
            <person name="Franch-Gras L."/>
            <person name="Hahn C."/>
            <person name="Garcia-Roger E.M."/>
            <person name="Carmona M.J."/>
            <person name="Serra M."/>
            <person name="Gomez A."/>
        </authorList>
    </citation>
    <scope>NUCLEOTIDE SEQUENCE [LARGE SCALE GENOMIC DNA]</scope>
    <source>
        <strain evidence="1">HYR1</strain>
    </source>
</reference>
<sequence>MGKSDQNKHERRLKGSNWLPSISQTNFFHSLGIKSESAFRTQKNDYFSNNQKLMVELACLKT</sequence>
<evidence type="ECO:0000313" key="1">
    <source>
        <dbReference type="EMBL" id="RNA19280.1"/>
    </source>
</evidence>
<dbReference type="AlphaFoldDB" id="A0A3M7R6W8"/>